<evidence type="ECO:0000313" key="2">
    <source>
        <dbReference type="EMBL" id="SFR57339.1"/>
    </source>
</evidence>
<dbReference type="Pfam" id="PF24718">
    <property type="entry name" value="HTH_73"/>
    <property type="match status" value="1"/>
</dbReference>
<accession>A0A1I6HSB6</accession>
<organism evidence="2 3">
    <name type="scientific">Litoreibacter janthinus</name>
    <dbReference type="NCBI Taxonomy" id="670154"/>
    <lineage>
        <taxon>Bacteria</taxon>
        <taxon>Pseudomonadati</taxon>
        <taxon>Pseudomonadota</taxon>
        <taxon>Alphaproteobacteria</taxon>
        <taxon>Rhodobacterales</taxon>
        <taxon>Roseobacteraceae</taxon>
        <taxon>Litoreibacter</taxon>
    </lineage>
</organism>
<dbReference type="InterPro" id="IPR056975">
    <property type="entry name" value="HTH_73"/>
</dbReference>
<dbReference type="RefSeq" id="WP_090219093.1">
    <property type="nucleotide sequence ID" value="NZ_FOYO01000001.1"/>
</dbReference>
<keyword evidence="3" id="KW-1185">Reference proteome</keyword>
<evidence type="ECO:0000259" key="1">
    <source>
        <dbReference type="Pfam" id="PF24718"/>
    </source>
</evidence>
<dbReference type="OrthoDB" id="8410710at2"/>
<dbReference type="EMBL" id="FOYO01000001">
    <property type="protein sequence ID" value="SFR57339.1"/>
    <property type="molecule type" value="Genomic_DNA"/>
</dbReference>
<reference evidence="3" key="1">
    <citation type="submission" date="2016-10" db="EMBL/GenBank/DDBJ databases">
        <authorList>
            <person name="Varghese N."/>
            <person name="Submissions S."/>
        </authorList>
    </citation>
    <scope>NUCLEOTIDE SEQUENCE [LARGE SCALE GENOMIC DNA]</scope>
    <source>
        <strain evidence="3">DSM 26921</strain>
    </source>
</reference>
<protein>
    <recommendedName>
        <fullName evidence="1">HTH-like domain-containing protein</fullName>
    </recommendedName>
</protein>
<feature type="domain" description="HTH-like" evidence="1">
    <location>
        <begin position="7"/>
        <end position="70"/>
    </location>
</feature>
<dbReference type="STRING" id="670154.SAMN04488002_3349"/>
<name>A0A1I6HSB6_9RHOB</name>
<proteinExistence type="predicted"/>
<gene>
    <name evidence="2" type="ORF">SAMN04488002_3349</name>
</gene>
<dbReference type="AlphaFoldDB" id="A0A1I6HSB6"/>
<sequence length="79" mass="8522">MAITTTLASIGEALEKSPRNGYVAELHLQVIKHHNALQNVTGKEFCEGLGIGTSFGTEFAKMKKIAPRLIQAGLDVDKL</sequence>
<dbReference type="Proteomes" id="UP000199658">
    <property type="component" value="Unassembled WGS sequence"/>
</dbReference>
<evidence type="ECO:0000313" key="3">
    <source>
        <dbReference type="Proteomes" id="UP000199658"/>
    </source>
</evidence>